<sequence length="116" mass="13144">MIGKHISSVKNLSLLEVKDTMKERLAVKEKGEEVSYEQNLANEYSKKFSKLSNAKQEKLLKELSEIEGISEDLALKIVDILPEDLAELRLLVPKSPEFDDAKLGKVLDLLSKYLNK</sequence>
<comment type="subunit">
    <text evidence="1">Part of the RNA polymerase complex. Forms a stalk with Rpo7 that extends from the main structure.</text>
</comment>
<dbReference type="GO" id="GO:0000166">
    <property type="term" value="F:nucleotide binding"/>
    <property type="evidence" value="ECO:0007669"/>
    <property type="project" value="InterPro"/>
</dbReference>
<accession>A0A7J4J0W2</accession>
<dbReference type="GO" id="GO:0003899">
    <property type="term" value="F:DNA-directed RNA polymerase activity"/>
    <property type="evidence" value="ECO:0007669"/>
    <property type="project" value="UniProtKB-UniRule"/>
</dbReference>
<evidence type="ECO:0000313" key="2">
    <source>
        <dbReference type="EMBL" id="HIH08856.1"/>
    </source>
</evidence>
<dbReference type="InterPro" id="IPR005574">
    <property type="entry name" value="Rpb4/RPC9"/>
</dbReference>
<proteinExistence type="inferred from homology"/>
<dbReference type="Pfam" id="PF03874">
    <property type="entry name" value="RNA_pol_Rpb4"/>
    <property type="match status" value="1"/>
</dbReference>
<organism evidence="2 4">
    <name type="scientific">Candidatus Iainarchaeum sp</name>
    <dbReference type="NCBI Taxonomy" id="3101447"/>
    <lineage>
        <taxon>Archaea</taxon>
        <taxon>Candidatus Iainarchaeota</taxon>
        <taxon>Candidatus Iainarchaeia</taxon>
        <taxon>Candidatus Iainarchaeales</taxon>
        <taxon>Candidatus Iainarchaeaceae</taxon>
        <taxon>Candidatus Iainarchaeum</taxon>
    </lineage>
</organism>
<dbReference type="PANTHER" id="PTHR39646:SF1">
    <property type="entry name" value="DNA-DIRECTED RNA POLYMERASE SUBUNIT RPO4"/>
    <property type="match status" value="1"/>
</dbReference>
<comment type="similarity">
    <text evidence="1">Belongs to the eukaryotic RPB4 RNA polymerase subunit family.</text>
</comment>
<keyword evidence="1" id="KW-0808">Transferase</keyword>
<dbReference type="InterPro" id="IPR010924">
    <property type="entry name" value="Rpo4"/>
</dbReference>
<gene>
    <name evidence="1" type="primary">rpo4</name>
    <name evidence="1" type="synonym">rpoF</name>
    <name evidence="2" type="ORF">HA237_05820</name>
    <name evidence="3" type="ORF">J4224_02180</name>
</gene>
<keyword evidence="1" id="KW-0548">Nucleotidyltransferase</keyword>
<dbReference type="EMBL" id="DUFG01000028">
    <property type="protein sequence ID" value="HIH08856.1"/>
    <property type="molecule type" value="Genomic_DNA"/>
</dbReference>
<dbReference type="PANTHER" id="PTHR39646">
    <property type="entry name" value="RNA POLYMERASE RPB4"/>
    <property type="match status" value="1"/>
</dbReference>
<dbReference type="EMBL" id="JAGVWF010000030">
    <property type="protein sequence ID" value="MBS3059212.1"/>
    <property type="molecule type" value="Genomic_DNA"/>
</dbReference>
<reference evidence="3" key="2">
    <citation type="submission" date="2021-03" db="EMBL/GenBank/DDBJ databases">
        <authorList>
            <person name="Jaffe A."/>
        </authorList>
    </citation>
    <scope>NUCLEOTIDE SEQUENCE</scope>
    <source>
        <strain evidence="3">RIFCSPHIGHO2_01_FULL_GW2011_AR10_43_9</strain>
    </source>
</reference>
<dbReference type="GO" id="GO:0005737">
    <property type="term" value="C:cytoplasm"/>
    <property type="evidence" value="ECO:0007669"/>
    <property type="project" value="UniProtKB-SubCell"/>
</dbReference>
<keyword evidence="1" id="KW-0963">Cytoplasm</keyword>
<dbReference type="InterPro" id="IPR010997">
    <property type="entry name" value="HRDC-like_sf"/>
</dbReference>
<dbReference type="PIRSF" id="PIRSF005053">
    <property type="entry name" value="RNA_pol_F_arch"/>
    <property type="match status" value="1"/>
</dbReference>
<dbReference type="GO" id="GO:0006352">
    <property type="term" value="P:DNA-templated transcription initiation"/>
    <property type="evidence" value="ECO:0007669"/>
    <property type="project" value="InterPro"/>
</dbReference>
<dbReference type="Proteomes" id="UP000683213">
    <property type="component" value="Unassembled WGS sequence"/>
</dbReference>
<dbReference type="Gene3D" id="6.10.140.10">
    <property type="match status" value="1"/>
</dbReference>
<protein>
    <recommendedName>
        <fullName evidence="1">DNA-directed RNA polymerase subunit Rpo4</fullName>
        <ecNumber evidence="1">2.7.7.6</ecNumber>
    </recommendedName>
    <alternativeName>
        <fullName evidence="1">DNA-directed RNA polymerase subunit F</fullName>
    </alternativeName>
</protein>
<dbReference type="Gene3D" id="1.10.150.80">
    <property type="entry name" value="HRDC domain"/>
    <property type="match status" value="1"/>
</dbReference>
<comment type="catalytic activity">
    <reaction evidence="1">
        <text>RNA(n) + a ribonucleoside 5'-triphosphate = RNA(n+1) + diphosphate</text>
        <dbReference type="Rhea" id="RHEA:21248"/>
        <dbReference type="Rhea" id="RHEA-COMP:14527"/>
        <dbReference type="Rhea" id="RHEA-COMP:17342"/>
        <dbReference type="ChEBI" id="CHEBI:33019"/>
        <dbReference type="ChEBI" id="CHEBI:61557"/>
        <dbReference type="ChEBI" id="CHEBI:140395"/>
        <dbReference type="EC" id="2.7.7.6"/>
    </reaction>
</comment>
<dbReference type="GO" id="GO:0000428">
    <property type="term" value="C:DNA-directed RNA polymerase complex"/>
    <property type="evidence" value="ECO:0007669"/>
    <property type="project" value="UniProtKB-KW"/>
</dbReference>
<comment type="caution">
    <text evidence="2">The sequence shown here is derived from an EMBL/GenBank/DDBJ whole genome shotgun (WGS) entry which is preliminary data.</text>
</comment>
<dbReference type="AlphaFoldDB" id="A0A7J4J0W2"/>
<name>A0A7J4J0W2_9ARCH</name>
<dbReference type="HAMAP" id="MF_00864">
    <property type="entry name" value="RNApol_arch_Rpo4"/>
    <property type="match status" value="1"/>
</dbReference>
<comment type="function">
    <text evidence="1">DNA-dependent RNA polymerase (RNAP) catalyzes the transcription of DNA into RNA using the four ribonucleoside triphosphates as substrates. This subunit is less well bound than the others.</text>
</comment>
<evidence type="ECO:0000313" key="3">
    <source>
        <dbReference type="EMBL" id="MBS3059212.1"/>
    </source>
</evidence>
<keyword evidence="1 2" id="KW-0240">DNA-directed RNA polymerase</keyword>
<reference evidence="2" key="1">
    <citation type="journal article" date="2020" name="bioRxiv">
        <title>A rank-normalized archaeal taxonomy based on genome phylogeny resolves widespread incomplete and uneven classifications.</title>
        <authorList>
            <person name="Rinke C."/>
            <person name="Chuvochina M."/>
            <person name="Mussig A.J."/>
            <person name="Chaumeil P.-A."/>
            <person name="Waite D.W."/>
            <person name="Whitman W.B."/>
            <person name="Parks D.H."/>
            <person name="Hugenholtz P."/>
        </authorList>
    </citation>
    <scope>NUCLEOTIDE SEQUENCE</scope>
    <source>
        <strain evidence="2">UBA10011</strain>
    </source>
</reference>
<keyword evidence="1" id="KW-0804">Transcription</keyword>
<dbReference type="Proteomes" id="UP000577419">
    <property type="component" value="Unassembled WGS sequence"/>
</dbReference>
<evidence type="ECO:0000256" key="1">
    <source>
        <dbReference type="HAMAP-Rule" id="MF_00864"/>
    </source>
</evidence>
<dbReference type="EC" id="2.7.7.6" evidence="1"/>
<reference evidence="3" key="3">
    <citation type="submission" date="2021-05" db="EMBL/GenBank/DDBJ databases">
        <title>Protein family content uncovers lineage relationships and bacterial pathway maintenance mechanisms in DPANN archaea.</title>
        <authorList>
            <person name="Castelle C.J."/>
            <person name="Meheust R."/>
            <person name="Jaffe A.L."/>
            <person name="Seitz K."/>
            <person name="Gong X."/>
            <person name="Baker B.J."/>
            <person name="Banfield J.F."/>
        </authorList>
    </citation>
    <scope>NUCLEOTIDE SEQUENCE</scope>
    <source>
        <strain evidence="3">RIFCSPHIGHO2_01_FULL_GW2011_AR10_43_9</strain>
    </source>
</reference>
<dbReference type="SUPFAM" id="SSF47819">
    <property type="entry name" value="HRDC-like"/>
    <property type="match status" value="1"/>
</dbReference>
<evidence type="ECO:0000313" key="4">
    <source>
        <dbReference type="Proteomes" id="UP000577419"/>
    </source>
</evidence>
<comment type="subcellular location">
    <subcellularLocation>
        <location evidence="1">Cytoplasm</location>
    </subcellularLocation>
</comment>
<dbReference type="InterPro" id="IPR044876">
    <property type="entry name" value="HRDC_dom_sf"/>
</dbReference>